<protein>
    <submittedName>
        <fullName evidence="1">Uncharacterized protein</fullName>
    </submittedName>
</protein>
<proteinExistence type="predicted"/>
<dbReference type="Proteomes" id="UP000230423">
    <property type="component" value="Unassembled WGS sequence"/>
</dbReference>
<evidence type="ECO:0000313" key="2">
    <source>
        <dbReference type="Proteomes" id="UP000230423"/>
    </source>
</evidence>
<sequence length="41" mass="4741">MVTLALLKTLWEEFIKERGENPPPYIEPLLLANKKISESDL</sequence>
<dbReference type="EMBL" id="KZ372987">
    <property type="protein sequence ID" value="PIO56768.1"/>
    <property type="molecule type" value="Genomic_DNA"/>
</dbReference>
<organism evidence="1 2">
    <name type="scientific">Teladorsagia circumcincta</name>
    <name type="common">Brown stomach worm</name>
    <name type="synonym">Ostertagia circumcincta</name>
    <dbReference type="NCBI Taxonomy" id="45464"/>
    <lineage>
        <taxon>Eukaryota</taxon>
        <taxon>Metazoa</taxon>
        <taxon>Ecdysozoa</taxon>
        <taxon>Nematoda</taxon>
        <taxon>Chromadorea</taxon>
        <taxon>Rhabditida</taxon>
        <taxon>Rhabditina</taxon>
        <taxon>Rhabditomorpha</taxon>
        <taxon>Strongyloidea</taxon>
        <taxon>Trichostrongylidae</taxon>
        <taxon>Teladorsagia</taxon>
    </lineage>
</organism>
<dbReference type="OrthoDB" id="5867527at2759"/>
<accession>A0A2G9TFU9</accession>
<dbReference type="AlphaFoldDB" id="A0A2G9TFU9"/>
<reference evidence="1 2" key="1">
    <citation type="submission" date="2015-09" db="EMBL/GenBank/DDBJ databases">
        <title>Draft genome of the parasitic nematode Teladorsagia circumcincta isolate WARC Sus (inbred).</title>
        <authorList>
            <person name="Mitreva M."/>
        </authorList>
    </citation>
    <scope>NUCLEOTIDE SEQUENCE [LARGE SCALE GENOMIC DNA]</scope>
    <source>
        <strain evidence="1 2">S</strain>
    </source>
</reference>
<name>A0A2G9TFU9_TELCI</name>
<keyword evidence="2" id="KW-1185">Reference proteome</keyword>
<evidence type="ECO:0000313" key="1">
    <source>
        <dbReference type="EMBL" id="PIO56768.1"/>
    </source>
</evidence>
<gene>
    <name evidence="1" type="ORF">TELCIR_21831</name>
</gene>